<gene>
    <name evidence="2" type="ORF">D9619_006587</name>
</gene>
<feature type="region of interest" description="Disordered" evidence="1">
    <location>
        <begin position="1"/>
        <end position="54"/>
    </location>
</feature>
<dbReference type="EMBL" id="JAACJJ010000042">
    <property type="protein sequence ID" value="KAF5316090.1"/>
    <property type="molecule type" value="Genomic_DNA"/>
</dbReference>
<name>A0A8H5EXC8_9AGAR</name>
<sequence>MSQSTVRLTPPSAEQRAPSSSPEELPCNPRVLDEVSVPEIPAGDYEGPSSGSLRLLDPPPYCEARIPEHPVTYTFSSLGPSSSGMVLVPPSSSPDTRPVYHISVGQDPFFPPCSITSIVRGGMPDGPHVGSFRTVHANTKRDAETVCIQITLPDGTIMQSRKIYQWYWFNEERILEWTCAPNFPAASETICTHPDNPKAVLARFVPASQLQRRNRPVEENQLTVTPAGYARFDDILISVLIWERNRKKEFYGVY</sequence>
<evidence type="ECO:0000313" key="3">
    <source>
        <dbReference type="Proteomes" id="UP000567179"/>
    </source>
</evidence>
<comment type="caution">
    <text evidence="2">The sequence shown here is derived from an EMBL/GenBank/DDBJ whole genome shotgun (WGS) entry which is preliminary data.</text>
</comment>
<protein>
    <submittedName>
        <fullName evidence="2">Uncharacterized protein</fullName>
    </submittedName>
</protein>
<dbReference type="Proteomes" id="UP000567179">
    <property type="component" value="Unassembled WGS sequence"/>
</dbReference>
<dbReference type="AlphaFoldDB" id="A0A8H5EXC8"/>
<evidence type="ECO:0000256" key="1">
    <source>
        <dbReference type="SAM" id="MobiDB-lite"/>
    </source>
</evidence>
<reference evidence="2 3" key="1">
    <citation type="journal article" date="2020" name="ISME J.">
        <title>Uncovering the hidden diversity of litter-decomposition mechanisms in mushroom-forming fungi.</title>
        <authorList>
            <person name="Floudas D."/>
            <person name="Bentzer J."/>
            <person name="Ahren D."/>
            <person name="Johansson T."/>
            <person name="Persson P."/>
            <person name="Tunlid A."/>
        </authorList>
    </citation>
    <scope>NUCLEOTIDE SEQUENCE [LARGE SCALE GENOMIC DNA]</scope>
    <source>
        <strain evidence="2 3">CBS 101986</strain>
    </source>
</reference>
<evidence type="ECO:0000313" key="2">
    <source>
        <dbReference type="EMBL" id="KAF5316090.1"/>
    </source>
</evidence>
<accession>A0A8H5EXC8</accession>
<keyword evidence="3" id="KW-1185">Reference proteome</keyword>
<dbReference type="OrthoDB" id="3174721at2759"/>
<organism evidence="2 3">
    <name type="scientific">Psilocybe cf. subviscida</name>
    <dbReference type="NCBI Taxonomy" id="2480587"/>
    <lineage>
        <taxon>Eukaryota</taxon>
        <taxon>Fungi</taxon>
        <taxon>Dikarya</taxon>
        <taxon>Basidiomycota</taxon>
        <taxon>Agaricomycotina</taxon>
        <taxon>Agaricomycetes</taxon>
        <taxon>Agaricomycetidae</taxon>
        <taxon>Agaricales</taxon>
        <taxon>Agaricineae</taxon>
        <taxon>Strophariaceae</taxon>
        <taxon>Psilocybe</taxon>
    </lineage>
</organism>
<proteinExistence type="predicted"/>